<gene>
    <name evidence="3" type="ORF">DMP05_03625</name>
</gene>
<dbReference type="AlphaFoldDB" id="A0A3N0IHN5"/>
<name>A0A3N0IHN5_9ACTN</name>
<keyword evidence="2" id="KW-1133">Transmembrane helix</keyword>
<evidence type="ECO:0000256" key="2">
    <source>
        <dbReference type="SAM" id="Phobius"/>
    </source>
</evidence>
<proteinExistence type="predicted"/>
<evidence type="ECO:0000313" key="4">
    <source>
        <dbReference type="Proteomes" id="UP000271472"/>
    </source>
</evidence>
<sequence length="225" mass="23154">MAEDRQIKNNNESNQAPVEPRERVDTPAKKKAAVVVGCLIVVVLVAAIIFVLMPRDAEKGSDSSMADAAQAIENEQPTAEQQAAAEKGTLGMRISAEGYDAETASPAIAHISGTSDAGEAVDFCTALTLNASTRVQIDPGAYEVEIIAPINADGSMFKAPEPFKAVVKASGIAEVAKKMAFVPAREANGAVSDAASKVAQAMEVNDGTIAENAAEVAAKNAAVAS</sequence>
<dbReference type="EMBL" id="QIBZ01000005">
    <property type="protein sequence ID" value="RNM35782.1"/>
    <property type="molecule type" value="Genomic_DNA"/>
</dbReference>
<evidence type="ECO:0000256" key="1">
    <source>
        <dbReference type="SAM" id="MobiDB-lite"/>
    </source>
</evidence>
<accession>A0A3N0IHN5</accession>
<feature type="transmembrane region" description="Helical" evidence="2">
    <location>
        <begin position="32"/>
        <end position="53"/>
    </location>
</feature>
<keyword evidence="4" id="KW-1185">Reference proteome</keyword>
<keyword evidence="2" id="KW-0472">Membrane</keyword>
<evidence type="ECO:0000313" key="3">
    <source>
        <dbReference type="EMBL" id="RNM35782.1"/>
    </source>
</evidence>
<protein>
    <submittedName>
        <fullName evidence="3">Uncharacterized protein</fullName>
    </submittedName>
</protein>
<dbReference type="Proteomes" id="UP000271472">
    <property type="component" value="Unassembled WGS sequence"/>
</dbReference>
<dbReference type="RefSeq" id="WP_123219207.1">
    <property type="nucleotide sequence ID" value="NZ_JACHYQ010000001.1"/>
</dbReference>
<reference evidence="4" key="1">
    <citation type="submission" date="2018-05" db="EMBL/GenBank/DDBJ databases">
        <title>Genome Sequencing of selected type strains of the family Eggerthellaceae.</title>
        <authorList>
            <person name="Danylec N."/>
            <person name="Stoll D.A."/>
            <person name="Doetsch A."/>
            <person name="Huch M."/>
        </authorList>
    </citation>
    <scope>NUCLEOTIDE SEQUENCE [LARGE SCALE GENOMIC DNA]</scope>
    <source>
        <strain evidence="4">DSM 22006</strain>
    </source>
</reference>
<comment type="caution">
    <text evidence="3">The sequence shown here is derived from an EMBL/GenBank/DDBJ whole genome shotgun (WGS) entry which is preliminary data.</text>
</comment>
<organism evidence="3 4">
    <name type="scientific">Slackia isoflavoniconvertens</name>
    <dbReference type="NCBI Taxonomy" id="572010"/>
    <lineage>
        <taxon>Bacteria</taxon>
        <taxon>Bacillati</taxon>
        <taxon>Actinomycetota</taxon>
        <taxon>Coriobacteriia</taxon>
        <taxon>Eggerthellales</taxon>
        <taxon>Eggerthellaceae</taxon>
        <taxon>Slackia</taxon>
    </lineage>
</organism>
<dbReference type="GeneID" id="98662373"/>
<feature type="region of interest" description="Disordered" evidence="1">
    <location>
        <begin position="1"/>
        <end position="27"/>
    </location>
</feature>
<keyword evidence="2" id="KW-0812">Transmembrane</keyword>